<dbReference type="Proteomes" id="UP000183410">
    <property type="component" value="Unassembled WGS sequence"/>
</dbReference>
<evidence type="ECO:0000313" key="1">
    <source>
        <dbReference type="EMBL" id="SFE85970.1"/>
    </source>
</evidence>
<dbReference type="AlphaFoldDB" id="A0A1I2E150"/>
<evidence type="ECO:0000313" key="2">
    <source>
        <dbReference type="Proteomes" id="UP000183410"/>
    </source>
</evidence>
<gene>
    <name evidence="1" type="ORF">SAMN04487969_10883</name>
</gene>
<dbReference type="EMBL" id="FONN01000008">
    <property type="protein sequence ID" value="SFE85970.1"/>
    <property type="molecule type" value="Genomic_DNA"/>
</dbReference>
<keyword evidence="2" id="KW-1185">Reference proteome</keyword>
<reference evidence="2" key="1">
    <citation type="submission" date="2016-10" db="EMBL/GenBank/DDBJ databases">
        <authorList>
            <person name="Varghese N."/>
            <person name="Submissions S."/>
        </authorList>
    </citation>
    <scope>NUCLEOTIDE SEQUENCE [LARGE SCALE GENOMIC DNA]</scope>
    <source>
        <strain evidence="2">CGMCC 1.10223</strain>
    </source>
</reference>
<protein>
    <submittedName>
        <fullName evidence="1">Uncharacterized protein</fullName>
    </submittedName>
</protein>
<organism evidence="1 2">
    <name type="scientific">Paenibacillus algorifonticola</name>
    <dbReference type="NCBI Taxonomy" id="684063"/>
    <lineage>
        <taxon>Bacteria</taxon>
        <taxon>Bacillati</taxon>
        <taxon>Bacillota</taxon>
        <taxon>Bacilli</taxon>
        <taxon>Bacillales</taxon>
        <taxon>Paenibacillaceae</taxon>
        <taxon>Paenibacillus</taxon>
    </lineage>
</organism>
<sequence length="64" mass="7328">MPLYMNPFSNFQELQNKLLVSCPKDPSSPGGLFLIDFSLKHISKILEADCRGNSGMPRWFLFSY</sequence>
<name>A0A1I2E150_9BACL</name>
<accession>A0A1I2E150</accession>
<proteinExistence type="predicted"/>